<keyword evidence="5" id="KW-0472">Membrane</keyword>
<dbReference type="GeneID" id="91096215"/>
<keyword evidence="4" id="KW-1133">Transmembrane helix</keyword>
<dbReference type="CDD" id="cd11577">
    <property type="entry name" value="GH71"/>
    <property type="match status" value="1"/>
</dbReference>
<evidence type="ECO:0000256" key="6">
    <source>
        <dbReference type="ARBA" id="ARBA00023180"/>
    </source>
</evidence>
<keyword evidence="10" id="KW-1185">Reference proteome</keyword>
<accession>A0AAX4K0G1</accession>
<dbReference type="PANTHER" id="PTHR24269">
    <property type="entry name" value="KREMEN PROTEIN"/>
    <property type="match status" value="1"/>
</dbReference>
<feature type="domain" description="WSC" evidence="8">
    <location>
        <begin position="189"/>
        <end position="282"/>
    </location>
</feature>
<dbReference type="InterPro" id="IPR002889">
    <property type="entry name" value="WSC_carb-bd"/>
</dbReference>
<dbReference type="RefSeq" id="XP_066077372.1">
    <property type="nucleotide sequence ID" value="XM_066221275.1"/>
</dbReference>
<dbReference type="EMBL" id="CP144104">
    <property type="protein sequence ID" value="WWC90609.1"/>
    <property type="molecule type" value="Genomic_DNA"/>
</dbReference>
<dbReference type="Pfam" id="PF01822">
    <property type="entry name" value="WSC"/>
    <property type="match status" value="2"/>
</dbReference>
<dbReference type="Pfam" id="PF03659">
    <property type="entry name" value="Glyco_hydro_71"/>
    <property type="match status" value="1"/>
</dbReference>
<feature type="domain" description="WSC" evidence="8">
    <location>
        <begin position="50"/>
        <end position="143"/>
    </location>
</feature>
<dbReference type="Gene3D" id="3.20.20.80">
    <property type="entry name" value="Glycosidases"/>
    <property type="match status" value="1"/>
</dbReference>
<reference evidence="9 10" key="1">
    <citation type="submission" date="2024-01" db="EMBL/GenBank/DDBJ databases">
        <title>Comparative genomics of Cryptococcus and Kwoniella reveals pathogenesis evolution and contrasting modes of karyotype evolution via chromosome fusion or intercentromeric recombination.</title>
        <authorList>
            <person name="Coelho M.A."/>
            <person name="David-Palma M."/>
            <person name="Shea T."/>
            <person name="Bowers K."/>
            <person name="McGinley-Smith S."/>
            <person name="Mohammad A.W."/>
            <person name="Gnirke A."/>
            <person name="Yurkov A.M."/>
            <person name="Nowrousian M."/>
            <person name="Sun S."/>
            <person name="Cuomo C.A."/>
            <person name="Heitman J."/>
        </authorList>
    </citation>
    <scope>NUCLEOTIDE SEQUENCE [LARGE SCALE GENOMIC DNA]</scope>
    <source>
        <strain evidence="9 10">CBS 6074</strain>
    </source>
</reference>
<evidence type="ECO:0000256" key="7">
    <source>
        <dbReference type="SAM" id="SignalP"/>
    </source>
</evidence>
<comment type="subcellular location">
    <subcellularLocation>
        <location evidence="1">Membrane</location>
        <topology evidence="1">Single-pass membrane protein</topology>
    </subcellularLocation>
</comment>
<keyword evidence="3 7" id="KW-0732">Signal</keyword>
<feature type="signal peptide" evidence="7">
    <location>
        <begin position="1"/>
        <end position="18"/>
    </location>
</feature>
<evidence type="ECO:0000313" key="10">
    <source>
        <dbReference type="Proteomes" id="UP001355207"/>
    </source>
</evidence>
<evidence type="ECO:0000256" key="4">
    <source>
        <dbReference type="ARBA" id="ARBA00022989"/>
    </source>
</evidence>
<dbReference type="PROSITE" id="PS51212">
    <property type="entry name" value="WSC"/>
    <property type="match status" value="2"/>
</dbReference>
<proteinExistence type="predicted"/>
<dbReference type="PANTHER" id="PTHR24269:SF16">
    <property type="entry name" value="PROTEIN SLG1"/>
    <property type="match status" value="1"/>
</dbReference>
<dbReference type="InterPro" id="IPR051836">
    <property type="entry name" value="Kremen_rcpt"/>
</dbReference>
<evidence type="ECO:0000256" key="3">
    <source>
        <dbReference type="ARBA" id="ARBA00022729"/>
    </source>
</evidence>
<evidence type="ECO:0000256" key="2">
    <source>
        <dbReference type="ARBA" id="ARBA00022692"/>
    </source>
</evidence>
<dbReference type="AlphaFoldDB" id="A0AAX4K0G1"/>
<dbReference type="Proteomes" id="UP001355207">
    <property type="component" value="Chromosome 7"/>
</dbReference>
<dbReference type="GO" id="GO:0051118">
    <property type="term" value="F:glucan endo-1,3-alpha-glucosidase activity"/>
    <property type="evidence" value="ECO:0007669"/>
    <property type="project" value="InterPro"/>
</dbReference>
<evidence type="ECO:0000256" key="1">
    <source>
        <dbReference type="ARBA" id="ARBA00004167"/>
    </source>
</evidence>
<name>A0AAX4K0G1_9TREE</name>
<protein>
    <recommendedName>
        <fullName evidence="8">WSC domain-containing protein</fullName>
    </recommendedName>
</protein>
<gene>
    <name evidence="9" type="ORF">L201_005545</name>
</gene>
<evidence type="ECO:0000313" key="9">
    <source>
        <dbReference type="EMBL" id="WWC90609.1"/>
    </source>
</evidence>
<dbReference type="SMART" id="SM00321">
    <property type="entry name" value="WSC"/>
    <property type="match status" value="2"/>
</dbReference>
<evidence type="ECO:0000256" key="5">
    <source>
        <dbReference type="ARBA" id="ARBA00023136"/>
    </source>
</evidence>
<sequence length="756" mass="79747">MLSRIGIIALAILSTVEGHPHNIRTNPKSAHSNLDTEKRATALTQPNISGWTNLGCVVDGSARVLSAKSKIDGAMTAQMCTSWCGSQGYAYAGLEAKNQCFCDSQLRNGLGAYAAASDCSNQCAGDASQPCGGYWRMNLYKAVAGRGDTSPSATTAKTTSSTTAVSTKVTTAPTTSTSTAAAVPTPSKGSAYYGCYADSSSKRVLNDASTESSTMTPSTCQSFCSSKGYTLAGVSYGKQCFCGNSIDQSKKQSSESGCSYACTGNKALSCGGNWYLNVYSSGATITTSSSVTSKAASSSASVSKSTSISSSRTSTSVSSTSSAASSSAAAAASSVAGAPAPPAATGTKQLYAHHMVGNTYSYTQATWLDDIALASSVGIDGFALNYGSDSWQPARISDAYAAASAAGNFKMFLSMDVSALGCGSAGDAQNLVKTIATYANSTAQAKVNGKVLVSTFAGESCQFGQGSYQNGWNYFDSLWNNTGIDIYFVPATFADIGTYSSSKWMDGEFNWNSGWPMSNKPLDTSSDQSYMSALNPKQGYMAAVSPAFFTYYSPSSWNKNWIYRSDDWLLARRMEQIISQRNQFNLAEIISWNDYGESHYIGPIRKDQPNSQGWTNGMPHTAWLEVIRYYAPAFKTGSYPSSADQLVLWSRPHPKSAVPTSPSMSRPTGADNTDDLLYVWVVLKSPATLTVNSGSNVASWNLQAGVNKVSVKSAAGSIGAEIIRNGSTVKSYDSTGSFSYTLTPSDYNFNYFVGSA</sequence>
<organism evidence="9 10">
    <name type="scientific">Kwoniella dendrophila CBS 6074</name>
    <dbReference type="NCBI Taxonomy" id="1295534"/>
    <lineage>
        <taxon>Eukaryota</taxon>
        <taxon>Fungi</taxon>
        <taxon>Dikarya</taxon>
        <taxon>Basidiomycota</taxon>
        <taxon>Agaricomycotina</taxon>
        <taxon>Tremellomycetes</taxon>
        <taxon>Tremellales</taxon>
        <taxon>Cryptococcaceae</taxon>
        <taxon>Kwoniella</taxon>
    </lineage>
</organism>
<dbReference type="InterPro" id="IPR005197">
    <property type="entry name" value="Glyco_hydro_71"/>
</dbReference>
<keyword evidence="6" id="KW-0325">Glycoprotein</keyword>
<keyword evidence="2" id="KW-0812">Transmembrane</keyword>
<feature type="chain" id="PRO_5043982627" description="WSC domain-containing protein" evidence="7">
    <location>
        <begin position="19"/>
        <end position="756"/>
    </location>
</feature>
<evidence type="ECO:0000259" key="8">
    <source>
        <dbReference type="PROSITE" id="PS51212"/>
    </source>
</evidence>
<dbReference type="GO" id="GO:0005886">
    <property type="term" value="C:plasma membrane"/>
    <property type="evidence" value="ECO:0007669"/>
    <property type="project" value="TreeGrafter"/>
</dbReference>